<dbReference type="Pfam" id="PF00016">
    <property type="entry name" value="RuBisCO_large"/>
    <property type="match status" value="2"/>
</dbReference>
<dbReference type="SFLD" id="SFLDS00014">
    <property type="entry name" value="RuBisCO"/>
    <property type="match status" value="1"/>
</dbReference>
<dbReference type="InterPro" id="IPR033966">
    <property type="entry name" value="RuBisCO"/>
</dbReference>
<dbReference type="SFLD" id="SFLDG00301">
    <property type="entry name" value="RuBisCO-like_proteins"/>
    <property type="match status" value="1"/>
</dbReference>
<evidence type="ECO:0000259" key="2">
    <source>
        <dbReference type="Pfam" id="PF00016"/>
    </source>
</evidence>
<dbReference type="RefSeq" id="WP_109684830.1">
    <property type="nucleotide sequence ID" value="NZ_QGDN01000001.1"/>
</dbReference>
<dbReference type="SUPFAM" id="SSF54966">
    <property type="entry name" value="RuBisCO, large subunit, small (N-terminal) domain"/>
    <property type="match status" value="1"/>
</dbReference>
<dbReference type="InterPro" id="IPR036376">
    <property type="entry name" value="RuBisCO_lsu_C_sf"/>
</dbReference>
<dbReference type="AlphaFoldDB" id="A0A2Y8ZSH1"/>
<dbReference type="GO" id="GO:0000287">
    <property type="term" value="F:magnesium ion binding"/>
    <property type="evidence" value="ECO:0007669"/>
    <property type="project" value="InterPro"/>
</dbReference>
<dbReference type="GO" id="GO:0015977">
    <property type="term" value="P:carbon fixation"/>
    <property type="evidence" value="ECO:0007669"/>
    <property type="project" value="InterPro"/>
</dbReference>
<dbReference type="InterPro" id="IPR036422">
    <property type="entry name" value="RuBisCO_lsu_N_sf"/>
</dbReference>
<dbReference type="PANTHER" id="PTHR42704:SF17">
    <property type="entry name" value="RIBULOSE BISPHOSPHATE CARBOXYLASE LARGE CHAIN"/>
    <property type="match status" value="1"/>
</dbReference>
<dbReference type="OrthoDB" id="9764279at2"/>
<dbReference type="InterPro" id="IPR000685">
    <property type="entry name" value="RuBisCO_lsu_C"/>
</dbReference>
<evidence type="ECO:0000256" key="1">
    <source>
        <dbReference type="RuleBase" id="RU003834"/>
    </source>
</evidence>
<dbReference type="PANTHER" id="PTHR42704">
    <property type="entry name" value="RIBULOSE BISPHOSPHATE CARBOXYLASE"/>
    <property type="match status" value="1"/>
</dbReference>
<dbReference type="SUPFAM" id="SSF51649">
    <property type="entry name" value="RuBisCo, C-terminal domain"/>
    <property type="match status" value="1"/>
</dbReference>
<proteinExistence type="inferred from homology"/>
<evidence type="ECO:0000313" key="4">
    <source>
        <dbReference type="EMBL" id="SSA34248.1"/>
    </source>
</evidence>
<keyword evidence="5" id="KW-1185">Reference proteome</keyword>
<dbReference type="InterPro" id="IPR017443">
    <property type="entry name" value="RuBisCO_lsu_fd_N"/>
</dbReference>
<feature type="domain" description="Ribulose bisphosphate carboxylase large subunit ferrodoxin-like N-terminal" evidence="3">
    <location>
        <begin position="20"/>
        <end position="135"/>
    </location>
</feature>
<evidence type="ECO:0000259" key="3">
    <source>
        <dbReference type="Pfam" id="PF02788"/>
    </source>
</evidence>
<dbReference type="GO" id="GO:0016984">
    <property type="term" value="F:ribulose-bisphosphate carboxylase activity"/>
    <property type="evidence" value="ECO:0007669"/>
    <property type="project" value="InterPro"/>
</dbReference>
<organism evidence="4 5">
    <name type="scientific">Branchiibius hedensis</name>
    <dbReference type="NCBI Taxonomy" id="672460"/>
    <lineage>
        <taxon>Bacteria</taxon>
        <taxon>Bacillati</taxon>
        <taxon>Actinomycetota</taxon>
        <taxon>Actinomycetes</taxon>
        <taxon>Micrococcales</taxon>
        <taxon>Dermacoccaceae</taxon>
        <taxon>Branchiibius</taxon>
    </lineage>
</organism>
<protein>
    <submittedName>
        <fullName evidence="4">2,3-diketo-5-methylthiopentyl-1-phosphate enolase</fullName>
    </submittedName>
</protein>
<gene>
    <name evidence="4" type="ORF">SAMN04489750_1556</name>
</gene>
<dbReference type="Proteomes" id="UP000250028">
    <property type="component" value="Unassembled WGS sequence"/>
</dbReference>
<dbReference type="Gene3D" id="3.30.70.150">
    <property type="entry name" value="RuBisCO large subunit, N-terminal domain"/>
    <property type="match status" value="1"/>
</dbReference>
<feature type="domain" description="Ribulose bisphosphate carboxylase large subunit C-terminal" evidence="2">
    <location>
        <begin position="345"/>
        <end position="423"/>
    </location>
</feature>
<name>A0A2Y8ZSH1_9MICO</name>
<sequence>MTATGRDVFSLPEQLAVMDQEYVVGSYYLELPSNADVLARAAGFAVGQSIGTWVEVPGVTAHMRDRHVGRVIGVLPCPPVDLTTQQLEVSGYVVQVAVPTVNIGPSIPMLLTTILGNDSSTSVQAKLIDLQVPPGYAAALGGPRFGVKGIRDLLGVADRPLLLNMIKPCTGLTPEAGAEIFFQTALGAVDMIKDDELMGSPDFSPVEDRVKAYTRAAERAREVTGRDVLYIPNITDRPDRMLEHAKAARDNGAKALMVAFASVGYGAVQALADVANVPILGHFASVAPFYEGSGSGMASPIAAGLLPRLAGADFVLTATPYGGYPLARLQYLRTAQQISLPRPGVKSAMPIVGGGVHPGVVATYVDDLGPDIVLGAGGAIQGHPDGPAAGADAMRQAIDAAIAGVPVTQAAREHVELASALRAFA</sequence>
<dbReference type="Pfam" id="PF02788">
    <property type="entry name" value="RuBisCO_large_N"/>
    <property type="match status" value="1"/>
</dbReference>
<feature type="domain" description="Ribulose bisphosphate carboxylase large subunit C-terminal" evidence="2">
    <location>
        <begin position="146"/>
        <end position="320"/>
    </location>
</feature>
<dbReference type="CDD" id="cd08205">
    <property type="entry name" value="RuBisCO_IV_RLP"/>
    <property type="match status" value="1"/>
</dbReference>
<accession>A0A2Y8ZSH1</accession>
<reference evidence="5" key="1">
    <citation type="submission" date="2016-10" db="EMBL/GenBank/DDBJ databases">
        <authorList>
            <person name="Varghese N."/>
            <person name="Submissions S."/>
        </authorList>
    </citation>
    <scope>NUCLEOTIDE SEQUENCE [LARGE SCALE GENOMIC DNA]</scope>
    <source>
        <strain evidence="5">DSM 22951</strain>
    </source>
</reference>
<dbReference type="EMBL" id="UESZ01000001">
    <property type="protein sequence ID" value="SSA34248.1"/>
    <property type="molecule type" value="Genomic_DNA"/>
</dbReference>
<comment type="similarity">
    <text evidence="1">Belongs to the RuBisCO large chain family.</text>
</comment>
<evidence type="ECO:0000313" key="5">
    <source>
        <dbReference type="Proteomes" id="UP000250028"/>
    </source>
</evidence>
<dbReference type="Gene3D" id="3.20.20.110">
    <property type="entry name" value="Ribulose bisphosphate carboxylase, large subunit, C-terminal domain"/>
    <property type="match status" value="1"/>
</dbReference>